<evidence type="ECO:0000313" key="10">
    <source>
        <dbReference type="EMBL" id="MDS0260572.1"/>
    </source>
</evidence>
<keyword evidence="7 8" id="KW-0472">Membrane</keyword>
<evidence type="ECO:0000256" key="8">
    <source>
        <dbReference type="RuleBase" id="RU363032"/>
    </source>
</evidence>
<feature type="transmembrane region" description="Helical" evidence="8">
    <location>
        <begin position="276"/>
        <end position="300"/>
    </location>
</feature>
<feature type="transmembrane region" description="Helical" evidence="8">
    <location>
        <begin position="37"/>
        <end position="57"/>
    </location>
</feature>
<gene>
    <name evidence="10" type="ORF">NDI56_14290</name>
</gene>
<feature type="transmembrane region" description="Helical" evidence="8">
    <location>
        <begin position="172"/>
        <end position="190"/>
    </location>
</feature>
<keyword evidence="3 8" id="KW-0813">Transport</keyword>
<evidence type="ECO:0000313" key="11">
    <source>
        <dbReference type="Proteomes" id="UP001259659"/>
    </source>
</evidence>
<dbReference type="InterPro" id="IPR000515">
    <property type="entry name" value="MetI-like"/>
</dbReference>
<keyword evidence="6 8" id="KW-1133">Transmembrane helix</keyword>
<evidence type="ECO:0000256" key="3">
    <source>
        <dbReference type="ARBA" id="ARBA00022448"/>
    </source>
</evidence>
<feature type="transmembrane region" description="Helical" evidence="8">
    <location>
        <begin position="96"/>
        <end position="115"/>
    </location>
</feature>
<evidence type="ECO:0000259" key="9">
    <source>
        <dbReference type="PROSITE" id="PS50928"/>
    </source>
</evidence>
<dbReference type="Proteomes" id="UP001259659">
    <property type="component" value="Unassembled WGS sequence"/>
</dbReference>
<evidence type="ECO:0000256" key="5">
    <source>
        <dbReference type="ARBA" id="ARBA00022692"/>
    </source>
</evidence>
<feature type="transmembrane region" description="Helical" evidence="8">
    <location>
        <begin position="127"/>
        <end position="152"/>
    </location>
</feature>
<reference evidence="10 11" key="1">
    <citation type="submission" date="2022-06" db="EMBL/GenBank/DDBJ databases">
        <title>Haloarcula sp. a new haloarchaeum isolate from saline soil.</title>
        <authorList>
            <person name="Strakova D."/>
            <person name="Galisteo C."/>
            <person name="Sanchez-Porro C."/>
            <person name="Ventosa A."/>
        </authorList>
    </citation>
    <scope>NUCLEOTIDE SEQUENCE [LARGE SCALE GENOMIC DNA]</scope>
    <source>
        <strain evidence="10 11">S1CR25-12</strain>
    </source>
</reference>
<comment type="caution">
    <text evidence="10">The sequence shown here is derived from an EMBL/GenBank/DDBJ whole genome shotgun (WGS) entry which is preliminary data.</text>
</comment>
<comment type="similarity">
    <text evidence="2">Belongs to the binding-protein-dependent transport system permease family. CysTW subfamily.</text>
</comment>
<dbReference type="Gene3D" id="1.10.3720.10">
    <property type="entry name" value="MetI-like"/>
    <property type="match status" value="1"/>
</dbReference>
<dbReference type="PROSITE" id="PS50928">
    <property type="entry name" value="ABC_TM1"/>
    <property type="match status" value="1"/>
</dbReference>
<evidence type="ECO:0000256" key="4">
    <source>
        <dbReference type="ARBA" id="ARBA00022475"/>
    </source>
</evidence>
<accession>A0ABU2FEB9</accession>
<feature type="transmembrane region" description="Helical" evidence="8">
    <location>
        <begin position="234"/>
        <end position="256"/>
    </location>
</feature>
<dbReference type="RefSeq" id="WP_310920298.1">
    <property type="nucleotide sequence ID" value="NZ_JAMQON010000004.1"/>
</dbReference>
<dbReference type="PANTHER" id="PTHR42929:SF1">
    <property type="entry name" value="INNER MEMBRANE ABC TRANSPORTER PERMEASE PROTEIN YDCU-RELATED"/>
    <property type="match status" value="1"/>
</dbReference>
<feature type="domain" description="ABC transmembrane type-1" evidence="9">
    <location>
        <begin position="92"/>
        <end position="299"/>
    </location>
</feature>
<keyword evidence="11" id="KW-1185">Reference proteome</keyword>
<organism evidence="10 11">
    <name type="scientific">Haloarcula saliterrae</name>
    <dbReference type="NCBI Taxonomy" id="2950534"/>
    <lineage>
        <taxon>Archaea</taxon>
        <taxon>Methanobacteriati</taxon>
        <taxon>Methanobacteriota</taxon>
        <taxon>Stenosarchaea group</taxon>
        <taxon>Halobacteria</taxon>
        <taxon>Halobacteriales</taxon>
        <taxon>Haloarculaceae</taxon>
        <taxon>Haloarcula</taxon>
    </lineage>
</organism>
<keyword evidence="4" id="KW-1003">Cell membrane</keyword>
<name>A0ABU2FEB9_9EURY</name>
<evidence type="ECO:0000256" key="6">
    <source>
        <dbReference type="ARBA" id="ARBA00022989"/>
    </source>
</evidence>
<keyword evidence="5 8" id="KW-0812">Transmembrane</keyword>
<dbReference type="PANTHER" id="PTHR42929">
    <property type="entry name" value="INNER MEMBRANE ABC TRANSPORTER PERMEASE PROTEIN YDCU-RELATED-RELATED"/>
    <property type="match status" value="1"/>
</dbReference>
<dbReference type="SUPFAM" id="SSF161098">
    <property type="entry name" value="MetI-like"/>
    <property type="match status" value="1"/>
</dbReference>
<evidence type="ECO:0000256" key="1">
    <source>
        <dbReference type="ARBA" id="ARBA00004651"/>
    </source>
</evidence>
<proteinExistence type="inferred from homology"/>
<dbReference type="CDD" id="cd06261">
    <property type="entry name" value="TM_PBP2"/>
    <property type="match status" value="1"/>
</dbReference>
<dbReference type="EMBL" id="JAMQON010000004">
    <property type="protein sequence ID" value="MDS0260572.1"/>
    <property type="molecule type" value="Genomic_DNA"/>
</dbReference>
<dbReference type="InterPro" id="IPR035906">
    <property type="entry name" value="MetI-like_sf"/>
</dbReference>
<evidence type="ECO:0000256" key="7">
    <source>
        <dbReference type="ARBA" id="ARBA00023136"/>
    </source>
</evidence>
<comment type="subcellular location">
    <subcellularLocation>
        <location evidence="1 8">Cell membrane</location>
        <topology evidence="1 8">Multi-pass membrane protein</topology>
    </subcellularLocation>
</comment>
<evidence type="ECO:0000256" key="2">
    <source>
        <dbReference type="ARBA" id="ARBA00007069"/>
    </source>
</evidence>
<protein>
    <submittedName>
        <fullName evidence="10">ABC transporter permease subunit</fullName>
    </submittedName>
</protein>
<sequence>MTAEIEPTANTPWVRVRATVEALVRPTSERERERRRIVALCLPFLTLLSVSGIVPLAEMLRMSVSEKRLVTAGFTLFHYEQLVTDPYYRTIAFNTLWFAVATTVASVAVAIPVAHALEKYELPGKPILLTVLSFPNSLPGIVAAFMIIVLLGNTGIVTNVFAVLSGRAPTELATATGVAGLFFAYLYSMIPRALLLLRGTYAEVNTDAEEAARSLGATPFETFRYVTFQQIKPGVIGAVILVFRTALAIFGTILILKSLLVWTLQINRELGAGNGFNIAGASAMATVWFACVFGFTLLAIRYTSAEVSI</sequence>
<dbReference type="Pfam" id="PF00528">
    <property type="entry name" value="BPD_transp_1"/>
    <property type="match status" value="1"/>
</dbReference>